<sequence length="297" mass="34624">MALNQDMEPISKIRTLSYKDFSITKCLDVDEDIPQFYLATDAITNQQVILKKLKRTNEEILQKQLTELENTQKIDFKYLVKIIGYFEAQSDYYLVLEYCSNGCLKDFANKLKIEKQNANEKMCYLHSTNNIHGSIQSSNILLTTENDVRLSCLWDYKMSKHLQDYPERGFKTLNYYSPERFLENQISQISDIWGIGISINELLTQKVPFDGSNNEVVEQNIIDPDIKPTSIPKNYSDKLRETVEAMIIKDKNFRINIGNLVKIPEINVRIKEYAQNMIEESKDNVKEYLNKILTDSL</sequence>
<dbReference type="PANTHER" id="PTHR24361">
    <property type="entry name" value="MITOGEN-ACTIVATED KINASE KINASE KINASE"/>
    <property type="match status" value="1"/>
</dbReference>
<dbReference type="EMBL" id="SNRW01009549">
    <property type="protein sequence ID" value="KAA6377836.1"/>
    <property type="molecule type" value="Genomic_DNA"/>
</dbReference>
<proteinExistence type="predicted"/>
<dbReference type="SUPFAM" id="SSF56112">
    <property type="entry name" value="Protein kinase-like (PK-like)"/>
    <property type="match status" value="1"/>
</dbReference>
<name>A0A5J4V4J7_9EUKA</name>
<gene>
    <name evidence="2" type="ORF">EZS28_026638</name>
</gene>
<evidence type="ECO:0000313" key="3">
    <source>
        <dbReference type="Proteomes" id="UP000324800"/>
    </source>
</evidence>
<dbReference type="InterPro" id="IPR053235">
    <property type="entry name" value="Ser_Thr_kinase"/>
</dbReference>
<dbReference type="PANTHER" id="PTHR24361:SF613">
    <property type="entry name" value="NUCLEAR RECEPTOR-BINDING PROTEIN-RELATED"/>
    <property type="match status" value="1"/>
</dbReference>
<accession>A0A5J4V4J7</accession>
<reference evidence="2 3" key="1">
    <citation type="submission" date="2019-03" db="EMBL/GenBank/DDBJ databases">
        <title>Single cell metagenomics reveals metabolic interactions within the superorganism composed of flagellate Streblomastix strix and complex community of Bacteroidetes bacteria on its surface.</title>
        <authorList>
            <person name="Treitli S.C."/>
            <person name="Kolisko M."/>
            <person name="Husnik F."/>
            <person name="Keeling P."/>
            <person name="Hampl V."/>
        </authorList>
    </citation>
    <scope>NUCLEOTIDE SEQUENCE [LARGE SCALE GENOMIC DNA]</scope>
    <source>
        <strain evidence="2">ST1C</strain>
    </source>
</reference>
<dbReference type="Pfam" id="PF00069">
    <property type="entry name" value="Pkinase"/>
    <property type="match status" value="1"/>
</dbReference>
<dbReference type="InterPro" id="IPR011009">
    <property type="entry name" value="Kinase-like_dom_sf"/>
</dbReference>
<evidence type="ECO:0000259" key="1">
    <source>
        <dbReference type="PROSITE" id="PS50011"/>
    </source>
</evidence>
<dbReference type="Gene3D" id="3.30.200.20">
    <property type="entry name" value="Phosphorylase Kinase, domain 1"/>
    <property type="match status" value="1"/>
</dbReference>
<dbReference type="AlphaFoldDB" id="A0A5J4V4J7"/>
<organism evidence="2 3">
    <name type="scientific">Streblomastix strix</name>
    <dbReference type="NCBI Taxonomy" id="222440"/>
    <lineage>
        <taxon>Eukaryota</taxon>
        <taxon>Metamonada</taxon>
        <taxon>Preaxostyla</taxon>
        <taxon>Oxymonadida</taxon>
        <taxon>Streblomastigidae</taxon>
        <taxon>Streblomastix</taxon>
    </lineage>
</organism>
<dbReference type="Proteomes" id="UP000324800">
    <property type="component" value="Unassembled WGS sequence"/>
</dbReference>
<dbReference type="Gene3D" id="1.10.510.10">
    <property type="entry name" value="Transferase(Phosphotransferase) domain 1"/>
    <property type="match status" value="1"/>
</dbReference>
<dbReference type="PROSITE" id="PS50011">
    <property type="entry name" value="PROTEIN_KINASE_DOM"/>
    <property type="match status" value="1"/>
</dbReference>
<dbReference type="OrthoDB" id="10252171at2759"/>
<comment type="caution">
    <text evidence="2">The sequence shown here is derived from an EMBL/GenBank/DDBJ whole genome shotgun (WGS) entry which is preliminary data.</text>
</comment>
<evidence type="ECO:0000313" key="2">
    <source>
        <dbReference type="EMBL" id="KAA6377836.1"/>
    </source>
</evidence>
<dbReference type="InterPro" id="IPR000719">
    <property type="entry name" value="Prot_kinase_dom"/>
</dbReference>
<dbReference type="GO" id="GO:0005524">
    <property type="term" value="F:ATP binding"/>
    <property type="evidence" value="ECO:0007669"/>
    <property type="project" value="InterPro"/>
</dbReference>
<feature type="domain" description="Protein kinase" evidence="1">
    <location>
        <begin position="1"/>
        <end position="266"/>
    </location>
</feature>
<dbReference type="GO" id="GO:0005737">
    <property type="term" value="C:cytoplasm"/>
    <property type="evidence" value="ECO:0007669"/>
    <property type="project" value="TreeGrafter"/>
</dbReference>
<dbReference type="GO" id="GO:0004674">
    <property type="term" value="F:protein serine/threonine kinase activity"/>
    <property type="evidence" value="ECO:0007669"/>
    <property type="project" value="TreeGrafter"/>
</dbReference>
<protein>
    <recommendedName>
        <fullName evidence="1">Protein kinase domain-containing protein</fullName>
    </recommendedName>
</protein>